<evidence type="ECO:0000313" key="7">
    <source>
        <dbReference type="Proteomes" id="UP001596484"/>
    </source>
</evidence>
<evidence type="ECO:0000256" key="2">
    <source>
        <dbReference type="ARBA" id="ARBA00023125"/>
    </source>
</evidence>
<reference evidence="7" key="1">
    <citation type="journal article" date="2019" name="Int. J. Syst. Evol. Microbiol.">
        <title>The Global Catalogue of Microorganisms (GCM) 10K type strain sequencing project: providing services to taxonomists for standard genome sequencing and annotation.</title>
        <authorList>
            <consortium name="The Broad Institute Genomics Platform"/>
            <consortium name="The Broad Institute Genome Sequencing Center for Infectious Disease"/>
            <person name="Wu L."/>
            <person name="Ma J."/>
        </authorList>
    </citation>
    <scope>NUCLEOTIDE SEQUENCE [LARGE SCALE GENOMIC DNA]</scope>
    <source>
        <strain evidence="7">ICMP 19430</strain>
    </source>
</reference>
<gene>
    <name evidence="6" type="ORF">ACFQS9_21505</name>
</gene>
<proteinExistence type="predicted"/>
<keyword evidence="1" id="KW-0805">Transcription regulation</keyword>
<dbReference type="PROSITE" id="PS50977">
    <property type="entry name" value="HTH_TETR_2"/>
    <property type="match status" value="1"/>
</dbReference>
<feature type="domain" description="HTH tetR-type" evidence="5">
    <location>
        <begin position="5"/>
        <end position="65"/>
    </location>
</feature>
<evidence type="ECO:0000256" key="4">
    <source>
        <dbReference type="PROSITE-ProRule" id="PRU00335"/>
    </source>
</evidence>
<name>A0ABW2S2U7_9NOCA</name>
<dbReference type="Pfam" id="PF00440">
    <property type="entry name" value="TetR_N"/>
    <property type="match status" value="1"/>
</dbReference>
<keyword evidence="2 4" id="KW-0238">DNA-binding</keyword>
<dbReference type="PANTHER" id="PTHR47506:SF3">
    <property type="entry name" value="HTH-TYPE TRANSCRIPTIONAL REGULATOR LMRA"/>
    <property type="match status" value="1"/>
</dbReference>
<dbReference type="InterPro" id="IPR036271">
    <property type="entry name" value="Tet_transcr_reg_TetR-rel_C_sf"/>
</dbReference>
<dbReference type="Gene3D" id="1.10.357.10">
    <property type="entry name" value="Tetracycline Repressor, domain 2"/>
    <property type="match status" value="1"/>
</dbReference>
<dbReference type="InterPro" id="IPR001647">
    <property type="entry name" value="HTH_TetR"/>
</dbReference>
<dbReference type="Proteomes" id="UP001596484">
    <property type="component" value="Unassembled WGS sequence"/>
</dbReference>
<dbReference type="Pfam" id="PF16925">
    <property type="entry name" value="TetR_C_13"/>
    <property type="match status" value="1"/>
</dbReference>
<dbReference type="SUPFAM" id="SSF46689">
    <property type="entry name" value="Homeodomain-like"/>
    <property type="match status" value="1"/>
</dbReference>
<keyword evidence="7" id="KW-1185">Reference proteome</keyword>
<evidence type="ECO:0000313" key="6">
    <source>
        <dbReference type="EMBL" id="MFC7450477.1"/>
    </source>
</evidence>
<keyword evidence="3" id="KW-0804">Transcription</keyword>
<evidence type="ECO:0000256" key="3">
    <source>
        <dbReference type="ARBA" id="ARBA00023163"/>
    </source>
</evidence>
<dbReference type="PANTHER" id="PTHR47506">
    <property type="entry name" value="TRANSCRIPTIONAL REGULATORY PROTEIN"/>
    <property type="match status" value="1"/>
</dbReference>
<sequence>MGRTSDARERMLDAACGLIRERGYTGVGVAEVCSAADVRKGSFYHFFESKQALTREVIREHWQTQRARWVAALSGPGAPLDRLEALFAMQVDDIRAEHASAAINGCLFANLSLELSTQDATIRADLQSIFDEQAALVAGVLDEAAADGSLTPDGTTAELAGAMLAQLEGAVLFAKLRNDAAALDGLWGQLRRLMH</sequence>
<dbReference type="InterPro" id="IPR011075">
    <property type="entry name" value="TetR_C"/>
</dbReference>
<dbReference type="SUPFAM" id="SSF48498">
    <property type="entry name" value="Tetracyclin repressor-like, C-terminal domain"/>
    <property type="match status" value="1"/>
</dbReference>
<dbReference type="EMBL" id="JBHTCS010000025">
    <property type="protein sequence ID" value="MFC7450477.1"/>
    <property type="molecule type" value="Genomic_DNA"/>
</dbReference>
<evidence type="ECO:0000259" key="5">
    <source>
        <dbReference type="PROSITE" id="PS50977"/>
    </source>
</evidence>
<comment type="caution">
    <text evidence="6">The sequence shown here is derived from an EMBL/GenBank/DDBJ whole genome shotgun (WGS) entry which is preliminary data.</text>
</comment>
<dbReference type="InterPro" id="IPR009057">
    <property type="entry name" value="Homeodomain-like_sf"/>
</dbReference>
<dbReference type="PRINTS" id="PR00455">
    <property type="entry name" value="HTHTETR"/>
</dbReference>
<feature type="DNA-binding region" description="H-T-H motif" evidence="4">
    <location>
        <begin position="28"/>
        <end position="47"/>
    </location>
</feature>
<dbReference type="RefSeq" id="WP_378408437.1">
    <property type="nucleotide sequence ID" value="NZ_JBHTCS010000025.1"/>
</dbReference>
<accession>A0ABW2S2U7</accession>
<organism evidence="6 7">
    <name type="scientific">Rhodococcus daqingensis</name>
    <dbReference type="NCBI Taxonomy" id="2479363"/>
    <lineage>
        <taxon>Bacteria</taxon>
        <taxon>Bacillati</taxon>
        <taxon>Actinomycetota</taxon>
        <taxon>Actinomycetes</taxon>
        <taxon>Mycobacteriales</taxon>
        <taxon>Nocardiaceae</taxon>
        <taxon>Rhodococcus</taxon>
    </lineage>
</organism>
<protein>
    <submittedName>
        <fullName evidence="6">TetR/AcrR family transcriptional regulator</fullName>
    </submittedName>
</protein>
<evidence type="ECO:0000256" key="1">
    <source>
        <dbReference type="ARBA" id="ARBA00023015"/>
    </source>
</evidence>